<evidence type="ECO:0000256" key="2">
    <source>
        <dbReference type="ARBA" id="ARBA00007519"/>
    </source>
</evidence>
<dbReference type="Pfam" id="PF06068">
    <property type="entry name" value="TIP49"/>
    <property type="match status" value="1"/>
</dbReference>
<dbReference type="EC" id="3.6.4.12" evidence="8"/>
<dbReference type="InterPro" id="IPR027417">
    <property type="entry name" value="P-loop_NTPase"/>
</dbReference>
<comment type="caution">
    <text evidence="11">The sequence shown here is derived from an EMBL/GenBank/DDBJ whole genome shotgun (WGS) entry which is preliminary data.</text>
</comment>
<keyword evidence="7 8" id="KW-0539">Nucleus</keyword>
<dbReference type="GO" id="GO:0003678">
    <property type="term" value="F:DNA helicase activity"/>
    <property type="evidence" value="ECO:0007669"/>
    <property type="project" value="UniProtKB-EC"/>
</dbReference>
<dbReference type="PANTHER" id="PTHR11093">
    <property type="entry name" value="RUVB-RELATED REPTIN AND PONTIN"/>
    <property type="match status" value="1"/>
</dbReference>
<feature type="domain" description="RuvB-like AAA-lid" evidence="10">
    <location>
        <begin position="184"/>
        <end position="249"/>
    </location>
</feature>
<dbReference type="Gene3D" id="3.40.50.300">
    <property type="entry name" value="P-loop containing nucleotide triphosphate hydrolases"/>
    <property type="match status" value="1"/>
</dbReference>
<evidence type="ECO:0000259" key="9">
    <source>
        <dbReference type="Pfam" id="PF06068"/>
    </source>
</evidence>
<keyword evidence="6 8" id="KW-0067">ATP-binding</keyword>
<protein>
    <recommendedName>
        <fullName evidence="8">RuvB-like helicase</fullName>
        <ecNumber evidence="8">3.6.4.12</ecNumber>
    </recommendedName>
</protein>
<dbReference type="FunFam" id="1.10.8.60:FF:000010">
    <property type="entry name" value="RuvB-like helicase"/>
    <property type="match status" value="1"/>
</dbReference>
<dbReference type="GO" id="GO:0005524">
    <property type="term" value="F:ATP binding"/>
    <property type="evidence" value="ECO:0007669"/>
    <property type="project" value="UniProtKB-KW"/>
</dbReference>
<evidence type="ECO:0000313" key="12">
    <source>
        <dbReference type="Proteomes" id="UP000683360"/>
    </source>
</evidence>
<evidence type="ECO:0000256" key="5">
    <source>
        <dbReference type="ARBA" id="ARBA00022806"/>
    </source>
</evidence>
<evidence type="ECO:0000256" key="8">
    <source>
        <dbReference type="RuleBase" id="RU363048"/>
    </source>
</evidence>
<keyword evidence="8" id="KW-0804">Transcription</keyword>
<dbReference type="AlphaFoldDB" id="A0A8S3RTE5"/>
<gene>
    <name evidence="11" type="ORF">MEDL_23673</name>
</gene>
<keyword evidence="12" id="KW-1185">Reference proteome</keyword>
<dbReference type="SUPFAM" id="SSF52540">
    <property type="entry name" value="P-loop containing nucleoside triphosphate hydrolases"/>
    <property type="match status" value="1"/>
</dbReference>
<dbReference type="InterPro" id="IPR010339">
    <property type="entry name" value="TIP49_P-loop"/>
</dbReference>
<evidence type="ECO:0000256" key="3">
    <source>
        <dbReference type="ARBA" id="ARBA00022741"/>
    </source>
</evidence>
<dbReference type="Gene3D" id="1.10.8.60">
    <property type="match status" value="1"/>
</dbReference>
<sequence>MSIEFLLKYFQRQGRSDSYATEFDLEAEEYVPLPKGDVHKKKEVIQDVTLHDLDIANARPQGGQDIMSMMGQLMKPKKTEITDKLRKEINKVVNKYIDQGIAELVPGVLFIDEVHMLDIECFTYLHRALESTIAPIVIFATNRGKCTIRGTEDIVAPHGIPLDLLDRVMIIRTLPYSEEEMVQILKIRATTENITLDEDSALSLGKIGVQTTLRYSVQLLTPSNLLARINGKDAISKEEIEEINKLFYDAKASAKILAEQEDKYMK</sequence>
<keyword evidence="8" id="KW-0805">Transcription regulation</keyword>
<evidence type="ECO:0000256" key="7">
    <source>
        <dbReference type="ARBA" id="ARBA00023242"/>
    </source>
</evidence>
<accession>A0A8S3RTE5</accession>
<comment type="similarity">
    <text evidence="2 8">Belongs to the RuvB family.</text>
</comment>
<keyword evidence="5 8" id="KW-0347">Helicase</keyword>
<feature type="domain" description="TIP49 P-loop" evidence="9">
    <location>
        <begin position="11"/>
        <end position="179"/>
    </location>
</feature>
<dbReference type="InterPro" id="IPR027238">
    <property type="entry name" value="RuvB-like"/>
</dbReference>
<evidence type="ECO:0000313" key="11">
    <source>
        <dbReference type="EMBL" id="CAG2209543.1"/>
    </source>
</evidence>
<dbReference type="OrthoDB" id="10060499at2759"/>
<keyword evidence="4 8" id="KW-0378">Hydrolase</keyword>
<organism evidence="11 12">
    <name type="scientific">Mytilus edulis</name>
    <name type="common">Blue mussel</name>
    <dbReference type="NCBI Taxonomy" id="6550"/>
    <lineage>
        <taxon>Eukaryota</taxon>
        <taxon>Metazoa</taxon>
        <taxon>Spiralia</taxon>
        <taxon>Lophotrochozoa</taxon>
        <taxon>Mollusca</taxon>
        <taxon>Bivalvia</taxon>
        <taxon>Autobranchia</taxon>
        <taxon>Pteriomorphia</taxon>
        <taxon>Mytilida</taxon>
        <taxon>Mytiloidea</taxon>
        <taxon>Mytilidae</taxon>
        <taxon>Mytilinae</taxon>
        <taxon>Mytilus</taxon>
    </lineage>
</organism>
<evidence type="ECO:0000259" key="10">
    <source>
        <dbReference type="Pfam" id="PF17856"/>
    </source>
</evidence>
<dbReference type="Pfam" id="PF17856">
    <property type="entry name" value="TIP49_C"/>
    <property type="match status" value="1"/>
</dbReference>
<dbReference type="EMBL" id="CAJPWZ010001198">
    <property type="protein sequence ID" value="CAG2209543.1"/>
    <property type="molecule type" value="Genomic_DNA"/>
</dbReference>
<evidence type="ECO:0000256" key="6">
    <source>
        <dbReference type="ARBA" id="ARBA00022840"/>
    </source>
</evidence>
<reference evidence="11" key="1">
    <citation type="submission" date="2021-03" db="EMBL/GenBank/DDBJ databases">
        <authorList>
            <person name="Bekaert M."/>
        </authorList>
    </citation>
    <scope>NUCLEOTIDE SEQUENCE</scope>
</reference>
<evidence type="ECO:0000256" key="1">
    <source>
        <dbReference type="ARBA" id="ARBA00004123"/>
    </source>
</evidence>
<dbReference type="GO" id="GO:0016787">
    <property type="term" value="F:hydrolase activity"/>
    <property type="evidence" value="ECO:0007669"/>
    <property type="project" value="UniProtKB-KW"/>
</dbReference>
<evidence type="ECO:0000256" key="4">
    <source>
        <dbReference type="ARBA" id="ARBA00022801"/>
    </source>
</evidence>
<dbReference type="InterPro" id="IPR041048">
    <property type="entry name" value="RuvB-like_C"/>
</dbReference>
<comment type="catalytic activity">
    <reaction evidence="8">
        <text>ATP + H2O = ADP + phosphate + H(+)</text>
        <dbReference type="Rhea" id="RHEA:13065"/>
        <dbReference type="ChEBI" id="CHEBI:15377"/>
        <dbReference type="ChEBI" id="CHEBI:15378"/>
        <dbReference type="ChEBI" id="CHEBI:30616"/>
        <dbReference type="ChEBI" id="CHEBI:43474"/>
        <dbReference type="ChEBI" id="CHEBI:456216"/>
        <dbReference type="EC" id="3.6.4.12"/>
    </reaction>
</comment>
<keyword evidence="3 8" id="KW-0547">Nucleotide-binding</keyword>
<comment type="subcellular location">
    <subcellularLocation>
        <location evidence="1">Nucleus</location>
    </subcellularLocation>
</comment>
<proteinExistence type="inferred from homology"/>
<dbReference type="GO" id="GO:0005634">
    <property type="term" value="C:nucleus"/>
    <property type="evidence" value="ECO:0007669"/>
    <property type="project" value="UniProtKB-SubCell"/>
</dbReference>
<name>A0A8S3RTE5_MYTED</name>
<dbReference type="Proteomes" id="UP000683360">
    <property type="component" value="Unassembled WGS sequence"/>
</dbReference>